<dbReference type="EMBL" id="KZ989029">
    <property type="protein sequence ID" value="RKP11299.1"/>
    <property type="molecule type" value="Genomic_DNA"/>
</dbReference>
<evidence type="ECO:0008006" key="4">
    <source>
        <dbReference type="Google" id="ProtNLM"/>
    </source>
</evidence>
<dbReference type="Gene3D" id="3.10.20.90">
    <property type="entry name" value="Phosphatidylinositol 3-kinase Catalytic Subunit, Chain A, domain 1"/>
    <property type="match status" value="1"/>
</dbReference>
<feature type="region of interest" description="Disordered" evidence="1">
    <location>
        <begin position="1"/>
        <end position="29"/>
    </location>
</feature>
<dbReference type="SUPFAM" id="SSF54236">
    <property type="entry name" value="Ubiquitin-like"/>
    <property type="match status" value="1"/>
</dbReference>
<reference evidence="2" key="1">
    <citation type="submission" date="2018-06" db="EMBL/GenBank/DDBJ databases">
        <title>Leveraging single-cell genomics to expand the Fungal Tree of Life.</title>
        <authorList>
            <consortium name="DOE Joint Genome Institute"/>
            <person name="Ahrendt S.R."/>
            <person name="Quandt C.A."/>
            <person name="Ciobanu D."/>
            <person name="Clum A."/>
            <person name="Salamov A."/>
            <person name="Andreopoulos B."/>
            <person name="Cheng J.-F."/>
            <person name="Woyke T."/>
            <person name="Pelin A."/>
            <person name="Henrissat B."/>
            <person name="Reynolds N."/>
            <person name="Benny G.L."/>
            <person name="Smith M.E."/>
            <person name="James T.Y."/>
            <person name="Grigoriev I.V."/>
        </authorList>
    </citation>
    <scope>NUCLEOTIDE SEQUENCE</scope>
    <source>
        <strain evidence="2">RSA 2659</strain>
    </source>
</reference>
<feature type="non-terminal residue" evidence="2">
    <location>
        <position position="97"/>
    </location>
</feature>
<sequence>MSIHLTVVKRQKPGKSARPSSGPFPLELTLSGNEESLGVDDILEAIHEKLPKCYPDRQRVTRDKKVLQRGQTLASQAVQNGDTLEFKDLGPQIGWRT</sequence>
<name>A0A4V1IXJ7_9FUNG</name>
<accession>A0A4V1IXJ7</accession>
<dbReference type="InterPro" id="IPR029071">
    <property type="entry name" value="Ubiquitin-like_domsf"/>
</dbReference>
<evidence type="ECO:0000256" key="1">
    <source>
        <dbReference type="SAM" id="MobiDB-lite"/>
    </source>
</evidence>
<gene>
    <name evidence="2" type="ORF">BJ684DRAFT_22149</name>
</gene>
<dbReference type="Proteomes" id="UP000267251">
    <property type="component" value="Unassembled WGS sequence"/>
</dbReference>
<dbReference type="OrthoDB" id="540503at2759"/>
<dbReference type="AlphaFoldDB" id="A0A4V1IXJ7"/>
<evidence type="ECO:0000313" key="3">
    <source>
        <dbReference type="Proteomes" id="UP000267251"/>
    </source>
</evidence>
<proteinExistence type="predicted"/>
<protein>
    <recommendedName>
        <fullName evidence="4">Ubiquitin-like domain-containing protein</fullName>
    </recommendedName>
</protein>
<keyword evidence="3" id="KW-1185">Reference proteome</keyword>
<evidence type="ECO:0000313" key="2">
    <source>
        <dbReference type="EMBL" id="RKP11299.1"/>
    </source>
</evidence>
<organism evidence="2 3">
    <name type="scientific">Piptocephalis cylindrospora</name>
    <dbReference type="NCBI Taxonomy" id="1907219"/>
    <lineage>
        <taxon>Eukaryota</taxon>
        <taxon>Fungi</taxon>
        <taxon>Fungi incertae sedis</taxon>
        <taxon>Zoopagomycota</taxon>
        <taxon>Zoopagomycotina</taxon>
        <taxon>Zoopagomycetes</taxon>
        <taxon>Zoopagales</taxon>
        <taxon>Piptocephalidaceae</taxon>
        <taxon>Piptocephalis</taxon>
    </lineage>
</organism>